<keyword evidence="1" id="KW-0472">Membrane</keyword>
<feature type="domain" description="Mce/MlaD" evidence="2">
    <location>
        <begin position="41"/>
        <end position="133"/>
    </location>
</feature>
<dbReference type="PANTHER" id="PTHR33371:SF4">
    <property type="entry name" value="INTERMEMBRANE PHOSPHOLIPID TRANSPORT SYSTEM BINDING PROTEIN MLAD"/>
    <property type="match status" value="1"/>
</dbReference>
<name>A0A833M028_9LEPT</name>
<reference evidence="3 4" key="1">
    <citation type="submission" date="2019-10" db="EMBL/GenBank/DDBJ databases">
        <title>Extracellular Electron Transfer in a Candidatus Methanoperedens spp. Enrichment Culture.</title>
        <authorList>
            <person name="Berger S."/>
            <person name="Rangel Shaw D."/>
            <person name="Berben T."/>
            <person name="In 'T Zandt M."/>
            <person name="Frank J."/>
            <person name="Reimann J."/>
            <person name="Jetten M.S.M."/>
            <person name="Welte C.U."/>
        </authorList>
    </citation>
    <scope>NUCLEOTIDE SEQUENCE [LARGE SCALE GENOMIC DNA]</scope>
    <source>
        <strain evidence="3">SB12</strain>
    </source>
</reference>
<dbReference type="Pfam" id="PF02470">
    <property type="entry name" value="MlaD"/>
    <property type="match status" value="1"/>
</dbReference>
<dbReference type="EMBL" id="WBUI01000022">
    <property type="protein sequence ID" value="KAB2930229.1"/>
    <property type="molecule type" value="Genomic_DNA"/>
</dbReference>
<dbReference type="PANTHER" id="PTHR33371">
    <property type="entry name" value="INTERMEMBRANE PHOSPHOLIPID TRANSPORT SYSTEM BINDING PROTEIN MLAD-RELATED"/>
    <property type="match status" value="1"/>
</dbReference>
<organism evidence="3 4">
    <name type="scientific">Leptonema illini</name>
    <dbReference type="NCBI Taxonomy" id="183"/>
    <lineage>
        <taxon>Bacteria</taxon>
        <taxon>Pseudomonadati</taxon>
        <taxon>Spirochaetota</taxon>
        <taxon>Spirochaetia</taxon>
        <taxon>Leptospirales</taxon>
        <taxon>Leptospiraceae</taxon>
        <taxon>Leptonema</taxon>
    </lineage>
</organism>
<evidence type="ECO:0000313" key="3">
    <source>
        <dbReference type="EMBL" id="KAB2930229.1"/>
    </source>
</evidence>
<dbReference type="InterPro" id="IPR003399">
    <property type="entry name" value="Mce/MlaD"/>
</dbReference>
<evidence type="ECO:0000259" key="2">
    <source>
        <dbReference type="Pfam" id="PF02470"/>
    </source>
</evidence>
<evidence type="ECO:0000313" key="4">
    <source>
        <dbReference type="Proteomes" id="UP000460298"/>
    </source>
</evidence>
<dbReference type="Proteomes" id="UP000460298">
    <property type="component" value="Unassembled WGS sequence"/>
</dbReference>
<dbReference type="InterPro" id="IPR052336">
    <property type="entry name" value="MlaD_Phospholipid_Transporter"/>
</dbReference>
<dbReference type="AlphaFoldDB" id="A0A833M028"/>
<gene>
    <name evidence="3" type="ORF">F9K24_17490</name>
</gene>
<accession>A0A833M028</accession>
<proteinExistence type="predicted"/>
<sequence>MEGAGVKLFQNFVVGILFAGSLALVGYFTVLSDSGPFARQGQQLVLYFDHAEGVKAGTRVTVLGVPAGTVIDIELVSIDDRGQPVPDDSELRSRQIVGITVELKKPVVFYSNYRISLKNESILSGKVVAIDPGTARVTTGLAPERLQVVWVDPREAAQSGKSASQYSLERLMADRESTKAMTALQGQNAGDPVAGLAEMISENRDDVRRTIQNVAEITDKINNGRGTIGLLINDNQLHENATTLVTDARLVVREMRESLEDTREQAPVTSFLRAALTAF</sequence>
<keyword evidence="1" id="KW-0812">Transmembrane</keyword>
<protein>
    <submittedName>
        <fullName evidence="3">MCE family protein</fullName>
    </submittedName>
</protein>
<keyword evidence="1" id="KW-1133">Transmembrane helix</keyword>
<feature type="transmembrane region" description="Helical" evidence="1">
    <location>
        <begin position="12"/>
        <end position="30"/>
    </location>
</feature>
<evidence type="ECO:0000256" key="1">
    <source>
        <dbReference type="SAM" id="Phobius"/>
    </source>
</evidence>
<comment type="caution">
    <text evidence="3">The sequence shown here is derived from an EMBL/GenBank/DDBJ whole genome shotgun (WGS) entry which is preliminary data.</text>
</comment>